<reference evidence="2 7" key="1">
    <citation type="submission" date="2016-02" db="EMBL/GenBank/DDBJ databases">
        <authorList>
            <consortium name="Pathogen Informatics"/>
        </authorList>
    </citation>
    <scope>NUCLEOTIDE SEQUENCE [LARGE SCALE GENOMIC DNA]</scope>
    <source>
        <strain evidence="2 7">K173</strain>
        <strain evidence="4 11">NK65 ny</strain>
        <strain evidence="6 10">NK65e</strain>
        <strain evidence="5 8">SP11 Antwerpcl1</strain>
        <strain evidence="3 9">SP11 RLL</strain>
    </source>
</reference>
<sequence length="308" mass="35950">MNKGYIKIVFCLLSMLICMNNNILASEDTPEVSALRKYALRSKARRNVALRKNIPHNISPCELYEQNIHLLCTKYNETKKATKLMDEAVELLQQYATDTSDYYLYSIYEDDVFLYFNKHVNPCVGKLKLKISAPDAYEDIINLLWNPNAVYHFCKDFANGKVVRVYDPSLVIIQHRYINHTRSIQGYFYSLAKKVEISKYITIIVMASANINDYNAFDKNIYKNTIIESANLFKIDIDSEDDIRNGKLIKMFVNLSGFIIKKEDTHVDITHIDSIEFNCPNVPWWYIRKAKAIKMLDFSKLKQLFDEK</sequence>
<dbReference type="AlphaFoldDB" id="A0A0Z0A369"/>
<dbReference type="EMBL" id="LT160033">
    <property type="protein sequence ID" value="CXJ06159.1"/>
    <property type="molecule type" value="Genomic_DNA"/>
</dbReference>
<evidence type="ECO:0000256" key="1">
    <source>
        <dbReference type="SAM" id="SignalP"/>
    </source>
</evidence>
<gene>
    <name evidence="2" type="ORF">PBK173_000427100</name>
    <name evidence="6" type="ORF">PBNK65E_000416600</name>
    <name evidence="4" type="ORF">PBNK65NY_000415900</name>
    <name evidence="5" type="ORF">PBSP11A_000416400</name>
    <name evidence="3" type="ORF">PBSP11RLL_000507700</name>
</gene>
<dbReference type="Proteomes" id="UP000516480">
    <property type="component" value="Chromosome 13"/>
</dbReference>
<evidence type="ECO:0000313" key="5">
    <source>
        <dbReference type="EMBL" id="SCM16930.1"/>
    </source>
</evidence>
<dbReference type="VEuPathDB" id="PlasmoDB:PBANKA_1365600"/>
<evidence type="ECO:0000313" key="6">
    <source>
        <dbReference type="EMBL" id="SCN28164.1"/>
    </source>
</evidence>
<dbReference type="SUPFAM" id="SSF55961">
    <property type="entry name" value="Bet v1-like"/>
    <property type="match status" value="1"/>
</dbReference>
<evidence type="ECO:0000313" key="8">
    <source>
        <dbReference type="Proteomes" id="UP000219860"/>
    </source>
</evidence>
<feature type="chain" id="PRO_5014243027" evidence="1">
    <location>
        <begin position="26"/>
        <end position="308"/>
    </location>
</feature>
<dbReference type="Proteomes" id="UP000069549">
    <property type="component" value="Chromosome 13"/>
</dbReference>
<dbReference type="EMBL" id="LT614639">
    <property type="protein sequence ID" value="SCN28164.1"/>
    <property type="molecule type" value="Genomic_DNA"/>
</dbReference>
<keyword evidence="1" id="KW-0732">Signal</keyword>
<evidence type="ECO:0000313" key="11">
    <source>
        <dbReference type="Proteomes" id="UP000516480"/>
    </source>
</evidence>
<dbReference type="InterPro" id="IPR006486">
    <property type="entry name" value="PYST_A"/>
</dbReference>
<dbReference type="OrthoDB" id="371549at2759"/>
<name>A0A0Z0A369_PLABE</name>
<evidence type="ECO:0000313" key="4">
    <source>
        <dbReference type="EMBL" id="SCL98920.1"/>
    </source>
</evidence>
<protein>
    <submittedName>
        <fullName evidence="2">Fam-a protein</fullName>
    </submittedName>
</protein>
<evidence type="ECO:0000313" key="2">
    <source>
        <dbReference type="EMBL" id="CXJ06159.1"/>
    </source>
</evidence>
<dbReference type="NCBIfam" id="TIGR01599">
    <property type="entry name" value="PYST-A"/>
    <property type="match status" value="1"/>
</dbReference>
<dbReference type="Proteomes" id="UP000220214">
    <property type="component" value="Chromosome 13"/>
</dbReference>
<organism evidence="2 7">
    <name type="scientific">Plasmodium berghei</name>
    <dbReference type="NCBI Taxonomy" id="5821"/>
    <lineage>
        <taxon>Eukaryota</taxon>
        <taxon>Sar</taxon>
        <taxon>Alveolata</taxon>
        <taxon>Apicomplexa</taxon>
        <taxon>Aconoidasida</taxon>
        <taxon>Haemosporida</taxon>
        <taxon>Plasmodiidae</taxon>
        <taxon>Plasmodium</taxon>
        <taxon>Plasmodium (Vinckeia)</taxon>
    </lineage>
</organism>
<dbReference type="EMBL" id="LT608261">
    <property type="protein sequence ID" value="SCM16930.1"/>
    <property type="molecule type" value="Genomic_DNA"/>
</dbReference>
<dbReference type="Proteomes" id="UP000219860">
    <property type="component" value="Chromosome 13"/>
</dbReference>
<evidence type="ECO:0000313" key="3">
    <source>
        <dbReference type="EMBL" id="SCL83368.1"/>
    </source>
</evidence>
<feature type="signal peptide" evidence="1">
    <location>
        <begin position="1"/>
        <end position="25"/>
    </location>
</feature>
<dbReference type="EMBL" id="FMIH01000153">
    <property type="protein sequence ID" value="SCL83368.1"/>
    <property type="molecule type" value="Genomic_DNA"/>
</dbReference>
<dbReference type="EMBL" id="LT608149">
    <property type="protein sequence ID" value="SCL98920.1"/>
    <property type="molecule type" value="Genomic_DNA"/>
</dbReference>
<evidence type="ECO:0000313" key="10">
    <source>
        <dbReference type="Proteomes" id="UP000220214"/>
    </source>
</evidence>
<accession>A0A0Z0A369</accession>
<proteinExistence type="predicted"/>
<evidence type="ECO:0000313" key="7">
    <source>
        <dbReference type="Proteomes" id="UP000069549"/>
    </source>
</evidence>
<evidence type="ECO:0000313" key="9">
    <source>
        <dbReference type="Proteomes" id="UP000219974"/>
    </source>
</evidence>
<dbReference type="Proteomes" id="UP000219974">
    <property type="component" value="Unassembled WGS sequence"/>
</dbReference>
<dbReference type="OMA" id="NCPNVPW"/>